<evidence type="ECO:0000256" key="1">
    <source>
        <dbReference type="SAM" id="MobiDB-lite"/>
    </source>
</evidence>
<reference evidence="2 3" key="1">
    <citation type="journal article" date="2021" name="Environ. Microbiol.">
        <title>Gene family expansions and transcriptome signatures uncover fungal adaptations to wood decay.</title>
        <authorList>
            <person name="Hage H."/>
            <person name="Miyauchi S."/>
            <person name="Viragh M."/>
            <person name="Drula E."/>
            <person name="Min B."/>
            <person name="Chaduli D."/>
            <person name="Navarro D."/>
            <person name="Favel A."/>
            <person name="Norest M."/>
            <person name="Lesage-Meessen L."/>
            <person name="Balint B."/>
            <person name="Merenyi Z."/>
            <person name="de Eugenio L."/>
            <person name="Morin E."/>
            <person name="Martinez A.T."/>
            <person name="Baldrian P."/>
            <person name="Stursova M."/>
            <person name="Martinez M.J."/>
            <person name="Novotny C."/>
            <person name="Magnuson J.K."/>
            <person name="Spatafora J.W."/>
            <person name="Maurice S."/>
            <person name="Pangilinan J."/>
            <person name="Andreopoulos W."/>
            <person name="LaButti K."/>
            <person name="Hundley H."/>
            <person name="Na H."/>
            <person name="Kuo A."/>
            <person name="Barry K."/>
            <person name="Lipzen A."/>
            <person name="Henrissat B."/>
            <person name="Riley R."/>
            <person name="Ahrendt S."/>
            <person name="Nagy L.G."/>
            <person name="Grigoriev I.V."/>
            <person name="Martin F."/>
            <person name="Rosso M.N."/>
        </authorList>
    </citation>
    <scope>NUCLEOTIDE SEQUENCE [LARGE SCALE GENOMIC DNA]</scope>
    <source>
        <strain evidence="2 3">CIRM-BRFM 1785</strain>
    </source>
</reference>
<feature type="compositionally biased region" description="Basic and acidic residues" evidence="1">
    <location>
        <begin position="158"/>
        <end position="169"/>
    </location>
</feature>
<feature type="region of interest" description="Disordered" evidence="1">
    <location>
        <begin position="147"/>
        <end position="188"/>
    </location>
</feature>
<keyword evidence="3" id="KW-1185">Reference proteome</keyword>
<accession>A0ABQ8KAK4</accession>
<dbReference type="RefSeq" id="XP_047776830.1">
    <property type="nucleotide sequence ID" value="XM_047927702.1"/>
</dbReference>
<protein>
    <submittedName>
        <fullName evidence="2">Uncharacterized protein</fullName>
    </submittedName>
</protein>
<proteinExistence type="predicted"/>
<name>A0ABQ8KAK4_9APHY</name>
<organism evidence="2 3">
    <name type="scientific">Rhodofomes roseus</name>
    <dbReference type="NCBI Taxonomy" id="34475"/>
    <lineage>
        <taxon>Eukaryota</taxon>
        <taxon>Fungi</taxon>
        <taxon>Dikarya</taxon>
        <taxon>Basidiomycota</taxon>
        <taxon>Agaricomycotina</taxon>
        <taxon>Agaricomycetes</taxon>
        <taxon>Polyporales</taxon>
        <taxon>Rhodofomes</taxon>
    </lineage>
</organism>
<comment type="caution">
    <text evidence="2">The sequence shown here is derived from an EMBL/GenBank/DDBJ whole genome shotgun (WGS) entry which is preliminary data.</text>
</comment>
<sequence>MPRQHLSPTIVPRSPYSPPLKTWSSSGWGRGLALLHHPARASPASTRTTDYPSSESTLCASQRQLSELLEVEVSLKTIDPPKIPALASPIELDLAGLRSSRARICDYSPLLHAYFASHSPVPALMLTSSPVSLHLSDIPDMAPTESLSALQRLSRSSTNHDHERTERSFNHSAPAAGRSAREPADGPLIFPPSRYSSRLRKLAPPPLRLSSAQHPAIQRRCSFVRDNEALSAPLVDVPLVSAARPPPAQAPSGVHRHPVTAIDFPEDLSTSFSSFDILQWRRRISRLFDSPLAPFTPEQARSNSPFGSPNTQFGARVSSVSVAAAESSPQTSSSLAESHYTRFDEPPAEPMSNDTSVAHTPAPPGRTRLVSLPPIPYACSSGEGEALLSPLIPDLRTALAVPSLLLRAERCAEAVGDAAMCLCSCSLLKEPEAIFDLCKSLQQTFHAVQQELDDTPDVRSAEETAEMQAWFQKHWQLISSLERNLNIFYLFADELRARPPRIHRLAGHLDKLHAFRTKFADVARRLAVSHQKLHLVGLRSQFVKEHRAARAQAESERKRRGEFRTTWTESRARRELLQDEIRHSRARAQHIRHAWMADHGL</sequence>
<dbReference type="Proteomes" id="UP000814176">
    <property type="component" value="Unassembled WGS sequence"/>
</dbReference>
<evidence type="ECO:0000313" key="2">
    <source>
        <dbReference type="EMBL" id="KAH9834174.1"/>
    </source>
</evidence>
<gene>
    <name evidence="2" type="ORF">C8Q71DRAFT_859829</name>
</gene>
<feature type="region of interest" description="Disordered" evidence="1">
    <location>
        <begin position="321"/>
        <end position="365"/>
    </location>
</feature>
<dbReference type="EMBL" id="JADCUA010000016">
    <property type="protein sequence ID" value="KAH9834174.1"/>
    <property type="molecule type" value="Genomic_DNA"/>
</dbReference>
<evidence type="ECO:0000313" key="3">
    <source>
        <dbReference type="Proteomes" id="UP000814176"/>
    </source>
</evidence>
<feature type="compositionally biased region" description="Low complexity" evidence="1">
    <location>
        <begin position="147"/>
        <end position="157"/>
    </location>
</feature>
<dbReference type="GeneID" id="72008434"/>